<dbReference type="AlphaFoldDB" id="A0AAV4T8G0"/>
<accession>A0AAV4T8G0</accession>
<evidence type="ECO:0000313" key="2">
    <source>
        <dbReference type="Proteomes" id="UP001054945"/>
    </source>
</evidence>
<sequence length="168" mass="19002">MGFYRLTVKRKTKKSNEFLSLPPTVSQRPLGYKFKRNEKAMGFYRPLTFPIEHLGCPNICPLGFYTSSGETRNEKRNGFLSSLTFPIEHLGSVTPTFWIQVQEKRKSNGFLSSPNSVPWKIWVVPSTFGIQVPVKRKGDGFLSSPSSVPSIIWMPVETKSKGSFPPRS</sequence>
<reference evidence="1 2" key="1">
    <citation type="submission" date="2021-06" db="EMBL/GenBank/DDBJ databases">
        <title>Caerostris extrusa draft genome.</title>
        <authorList>
            <person name="Kono N."/>
            <person name="Arakawa K."/>
        </authorList>
    </citation>
    <scope>NUCLEOTIDE SEQUENCE [LARGE SCALE GENOMIC DNA]</scope>
</reference>
<proteinExistence type="predicted"/>
<comment type="caution">
    <text evidence="1">The sequence shown here is derived from an EMBL/GenBank/DDBJ whole genome shotgun (WGS) entry which is preliminary data.</text>
</comment>
<dbReference type="EMBL" id="BPLR01010699">
    <property type="protein sequence ID" value="GIY41192.1"/>
    <property type="molecule type" value="Genomic_DNA"/>
</dbReference>
<gene>
    <name evidence="1" type="ORF">CEXT_747731</name>
</gene>
<name>A0AAV4T8G0_CAEEX</name>
<dbReference type="Proteomes" id="UP001054945">
    <property type="component" value="Unassembled WGS sequence"/>
</dbReference>
<organism evidence="1 2">
    <name type="scientific">Caerostris extrusa</name>
    <name type="common">Bark spider</name>
    <name type="synonym">Caerostris bankana</name>
    <dbReference type="NCBI Taxonomy" id="172846"/>
    <lineage>
        <taxon>Eukaryota</taxon>
        <taxon>Metazoa</taxon>
        <taxon>Ecdysozoa</taxon>
        <taxon>Arthropoda</taxon>
        <taxon>Chelicerata</taxon>
        <taxon>Arachnida</taxon>
        <taxon>Araneae</taxon>
        <taxon>Araneomorphae</taxon>
        <taxon>Entelegynae</taxon>
        <taxon>Araneoidea</taxon>
        <taxon>Araneidae</taxon>
        <taxon>Caerostris</taxon>
    </lineage>
</organism>
<evidence type="ECO:0000313" key="1">
    <source>
        <dbReference type="EMBL" id="GIY41192.1"/>
    </source>
</evidence>
<protein>
    <submittedName>
        <fullName evidence="1">Uncharacterized protein</fullName>
    </submittedName>
</protein>
<keyword evidence="2" id="KW-1185">Reference proteome</keyword>